<keyword evidence="1" id="KW-0732">Signal</keyword>
<dbReference type="RefSeq" id="WP_046561445.1">
    <property type="nucleotide sequence ID" value="NZ_CP010975.1"/>
</dbReference>
<keyword evidence="3" id="KW-1185">Reference proteome</keyword>
<feature type="signal peptide" evidence="1">
    <location>
        <begin position="1"/>
        <end position="19"/>
    </location>
</feature>
<name>A0A0F6RCF7_9GAMM</name>
<sequence length="254" mass="29348">MTRIPALLFVALLSLLACQDNPTKKKDISFYNLLGDVKSVHHVFDYSKLDDQSNIFANQSRRTVFNEQGMLTEMVSHYVDQTHPEADPTVIESQYLYDDNHRLITQYEKLDSEHPSVISFLYKDAEVLPYASTMYGGSQKQMTSLKFDERGNLISAITISNDTQAKSEYYATYNSDDQLVETKRLYGDTYHSSTTKVYNSENWVKSETHNVNDDKSVLTYEYLKTDSQGNWVERKYSESGKSGYVIEKRTINYF</sequence>
<dbReference type="EMBL" id="CP010975">
    <property type="protein sequence ID" value="AKE52363.1"/>
    <property type="molecule type" value="Genomic_DNA"/>
</dbReference>
<protein>
    <recommendedName>
        <fullName evidence="4">YD repeat-containing protein</fullName>
    </recommendedName>
</protein>
<evidence type="ECO:0000256" key="1">
    <source>
        <dbReference type="SAM" id="SignalP"/>
    </source>
</evidence>
<dbReference type="STRING" id="914150.TQ33_1414"/>
<reference evidence="2 3" key="1">
    <citation type="submission" date="2015-02" db="EMBL/GenBank/DDBJ databases">
        <title>Complete genome sequence of Kangiella geojedonensis strain YCS-5T.</title>
        <authorList>
            <person name="Kim K.M."/>
        </authorList>
    </citation>
    <scope>NUCLEOTIDE SEQUENCE [LARGE SCALE GENOMIC DNA]</scope>
    <source>
        <strain evidence="2 3">YCS-5</strain>
    </source>
</reference>
<proteinExistence type="predicted"/>
<evidence type="ECO:0008006" key="4">
    <source>
        <dbReference type="Google" id="ProtNLM"/>
    </source>
</evidence>
<dbReference type="HOGENOM" id="CLU_1093168_0_0_6"/>
<accession>A0A0F6RCF7</accession>
<dbReference type="PROSITE" id="PS51257">
    <property type="entry name" value="PROKAR_LIPOPROTEIN"/>
    <property type="match status" value="1"/>
</dbReference>
<dbReference type="KEGG" id="kge:TQ33_1414"/>
<evidence type="ECO:0000313" key="2">
    <source>
        <dbReference type="EMBL" id="AKE52363.1"/>
    </source>
</evidence>
<dbReference type="Proteomes" id="UP000034071">
    <property type="component" value="Chromosome"/>
</dbReference>
<feature type="chain" id="PRO_5002508943" description="YD repeat-containing protein" evidence="1">
    <location>
        <begin position="20"/>
        <end position="254"/>
    </location>
</feature>
<gene>
    <name evidence="2" type="ORF">TQ33_1414</name>
</gene>
<dbReference type="AlphaFoldDB" id="A0A0F6RCF7"/>
<evidence type="ECO:0000313" key="3">
    <source>
        <dbReference type="Proteomes" id="UP000034071"/>
    </source>
</evidence>
<organism evidence="2 3">
    <name type="scientific">Kangiella geojedonensis</name>
    <dbReference type="NCBI Taxonomy" id="914150"/>
    <lineage>
        <taxon>Bacteria</taxon>
        <taxon>Pseudomonadati</taxon>
        <taxon>Pseudomonadota</taxon>
        <taxon>Gammaproteobacteria</taxon>
        <taxon>Kangiellales</taxon>
        <taxon>Kangiellaceae</taxon>
        <taxon>Kangiella</taxon>
    </lineage>
</organism>
<dbReference type="OrthoDB" id="1426407at2"/>